<feature type="compositionally biased region" description="Acidic residues" evidence="1">
    <location>
        <begin position="106"/>
        <end position="123"/>
    </location>
</feature>
<accession>A0A7S1XT88</accession>
<reference evidence="2" key="1">
    <citation type="submission" date="2021-01" db="EMBL/GenBank/DDBJ databases">
        <authorList>
            <person name="Corre E."/>
            <person name="Pelletier E."/>
            <person name="Niang G."/>
            <person name="Scheremetjew M."/>
            <person name="Finn R."/>
            <person name="Kale V."/>
            <person name="Holt S."/>
            <person name="Cochrane G."/>
            <person name="Meng A."/>
            <person name="Brown T."/>
            <person name="Cohen L."/>
        </authorList>
    </citation>
    <scope>NUCLEOTIDE SEQUENCE</scope>
    <source>
        <strain evidence="2">CCMP2877</strain>
    </source>
</reference>
<dbReference type="EMBL" id="HBGJ01023615">
    <property type="protein sequence ID" value="CAD9256759.1"/>
    <property type="molecule type" value="Transcribed_RNA"/>
</dbReference>
<protein>
    <recommendedName>
        <fullName evidence="3">SAM domain-containing protein</fullName>
    </recommendedName>
</protein>
<evidence type="ECO:0000256" key="1">
    <source>
        <dbReference type="SAM" id="MobiDB-lite"/>
    </source>
</evidence>
<sequence>MGSAASINNVDFPYTHEDVAKLDPDEVARYLIVMNCPWLQIKRKRITGRQLMRFSDEELAGLGLTPEVIERIRIVRTQRRMTRRESRRRSSLDMSSAQLRMMAELDEDSDATEMTEETEEEGSVEAPEDRPFCKDDPEVLVINQMAKRMLLEPNMAFVSREDADPPRVRACKFLQEQYSHLLEREKHYFVDHTNHVALETARIDSIRKKAKNVRQDLRVVIPEEIKDNNRAMAKEQRKLDMVVKYMNGAARPPLKIFHKYGVDEEDIVEDLSNAPDFPAYVPPQPDVVLGQLDSRFSWLPGDPIEAKYLRRIDGVPDMPAEDEHSLHSLVEPG</sequence>
<organism evidence="2">
    <name type="scientific">Phaeomonas parva</name>
    <dbReference type="NCBI Taxonomy" id="124430"/>
    <lineage>
        <taxon>Eukaryota</taxon>
        <taxon>Sar</taxon>
        <taxon>Stramenopiles</taxon>
        <taxon>Ochrophyta</taxon>
        <taxon>Pinguiophyceae</taxon>
        <taxon>Pinguiochrysidales</taxon>
        <taxon>Pinguiochrysidaceae</taxon>
        <taxon>Phaeomonas</taxon>
    </lineage>
</organism>
<evidence type="ECO:0008006" key="3">
    <source>
        <dbReference type="Google" id="ProtNLM"/>
    </source>
</evidence>
<proteinExistence type="predicted"/>
<feature type="region of interest" description="Disordered" evidence="1">
    <location>
        <begin position="106"/>
        <end position="130"/>
    </location>
</feature>
<evidence type="ECO:0000313" key="2">
    <source>
        <dbReference type="EMBL" id="CAD9256759.1"/>
    </source>
</evidence>
<name>A0A7S1XT88_9STRA</name>
<dbReference type="InterPro" id="IPR013761">
    <property type="entry name" value="SAM/pointed_sf"/>
</dbReference>
<gene>
    <name evidence="2" type="ORF">PPAR1163_LOCUS15130</name>
</gene>
<dbReference type="AlphaFoldDB" id="A0A7S1XT88"/>
<dbReference type="SUPFAM" id="SSF47769">
    <property type="entry name" value="SAM/Pointed domain"/>
    <property type="match status" value="1"/>
</dbReference>